<dbReference type="HAMAP" id="MF_00699">
    <property type="entry name" value="BriX"/>
    <property type="match status" value="1"/>
</dbReference>
<dbReference type="GO" id="GO:0019843">
    <property type="term" value="F:rRNA binding"/>
    <property type="evidence" value="ECO:0007669"/>
    <property type="project" value="InterPro"/>
</dbReference>
<feature type="domain" description="Brix" evidence="3">
    <location>
        <begin position="7"/>
        <end position="196"/>
    </location>
</feature>
<organism evidence="4 5">
    <name type="scientific">Pyrolobus fumarii (strain DSM 11204 / 1A)</name>
    <dbReference type="NCBI Taxonomy" id="694429"/>
    <lineage>
        <taxon>Archaea</taxon>
        <taxon>Thermoproteota</taxon>
        <taxon>Thermoprotei</taxon>
        <taxon>Desulfurococcales</taxon>
        <taxon>Pyrodictiaceae</taxon>
        <taxon>Pyrolobus</taxon>
    </lineage>
</organism>
<dbReference type="GeneID" id="11138274"/>
<evidence type="ECO:0000259" key="3">
    <source>
        <dbReference type="PROSITE" id="PS50833"/>
    </source>
</evidence>
<name>G0EDA9_PYRF1</name>
<dbReference type="EMBL" id="CP002838">
    <property type="protein sequence ID" value="AEM39787.1"/>
    <property type="molecule type" value="Genomic_DNA"/>
</dbReference>
<dbReference type="InterPro" id="IPR023548">
    <property type="entry name" value="Brix_dom_Rbsml_bgen_prot"/>
</dbReference>
<proteinExistence type="inferred from homology"/>
<dbReference type="InterPro" id="IPR007109">
    <property type="entry name" value="Brix"/>
</dbReference>
<sequence>MSAAGRARIIVTTSHRPTQRVRSFAKDLASVLPEAVKINRGKATLQDLYYEAYNYGAERVVIIGVKKGNPGVIRVYKPGALPEEGLQLMATISLRGVRLRRETPGAQRIFGVKKLGIDARRVNSEEAARVVDVVLKSFLGKLVLHGEDEWEKYDVIGLMEEKGGIVELTFLCPHTRRVCGPTLRISAVTDAEAKVHVYLEKREVLRYAATGKD</sequence>
<protein>
    <recommendedName>
        <fullName evidence="2">Probable Brix domain-containing ribosomal biogenesis protein</fullName>
    </recommendedName>
</protein>
<dbReference type="GO" id="GO:0006364">
    <property type="term" value="P:rRNA processing"/>
    <property type="evidence" value="ECO:0007669"/>
    <property type="project" value="InterPro"/>
</dbReference>
<dbReference type="HOGENOM" id="CLU_107897_0_0_2"/>
<dbReference type="eggNOG" id="arCOG03247">
    <property type="taxonomic scope" value="Archaea"/>
</dbReference>
<dbReference type="RefSeq" id="WP_014027464.1">
    <property type="nucleotide sequence ID" value="NC_015931.1"/>
</dbReference>
<dbReference type="Gene3D" id="3.40.50.10480">
    <property type="entry name" value="Probable brix-domain ribosomal biogenesis protein"/>
    <property type="match status" value="1"/>
</dbReference>
<reference evidence="4 5" key="1">
    <citation type="journal article" date="2011" name="Stand. Genomic Sci.">
        <title>Complete genome sequence of the hyperthermophilic chemolithoautotroph Pyrolobus fumarii type strain (1A).</title>
        <authorList>
            <person name="Anderson I."/>
            <person name="Goker M."/>
            <person name="Nolan M."/>
            <person name="Lucas S."/>
            <person name="Hammon N."/>
            <person name="Deshpande S."/>
            <person name="Cheng J.F."/>
            <person name="Tapia R."/>
            <person name="Han C."/>
            <person name="Goodwin L."/>
            <person name="Pitluck S."/>
            <person name="Huntemann M."/>
            <person name="Liolios K."/>
            <person name="Ivanova N."/>
            <person name="Pagani I."/>
            <person name="Mavromatis K."/>
            <person name="Ovchinikova G."/>
            <person name="Pati A."/>
            <person name="Chen A."/>
            <person name="Palaniappan K."/>
            <person name="Land M."/>
            <person name="Hauser L."/>
            <person name="Brambilla E.M."/>
            <person name="Huber H."/>
            <person name="Yasawong M."/>
            <person name="Rohde M."/>
            <person name="Spring S."/>
            <person name="Abt B."/>
            <person name="Sikorski J."/>
            <person name="Wirth R."/>
            <person name="Detter J.C."/>
            <person name="Woyke T."/>
            <person name="Bristow J."/>
            <person name="Eisen J.A."/>
            <person name="Markowitz V."/>
            <person name="Hugenholtz P."/>
            <person name="Kyrpides N.C."/>
            <person name="Klenk H.P."/>
            <person name="Lapidus A."/>
        </authorList>
    </citation>
    <scope>NUCLEOTIDE SEQUENCE [LARGE SCALE GENOMIC DNA]</scope>
    <source>
        <strain evidence="5">DSM 11204 / 1A</strain>
    </source>
</reference>
<dbReference type="SUPFAM" id="SSF52954">
    <property type="entry name" value="Class II aaRS ABD-related"/>
    <property type="match status" value="1"/>
</dbReference>
<evidence type="ECO:0000313" key="4">
    <source>
        <dbReference type="EMBL" id="AEM39787.1"/>
    </source>
</evidence>
<comment type="function">
    <text evidence="2">Probably involved in the biogenesis of the ribosome.</text>
</comment>
<dbReference type="AlphaFoldDB" id="G0EDA9"/>
<dbReference type="PROSITE" id="PS50833">
    <property type="entry name" value="BRIX"/>
    <property type="match status" value="1"/>
</dbReference>
<accession>G0EDA9</accession>
<dbReference type="SMART" id="SM00879">
    <property type="entry name" value="Brix"/>
    <property type="match status" value="1"/>
</dbReference>
<evidence type="ECO:0000256" key="2">
    <source>
        <dbReference type="HAMAP-Rule" id="MF_00699"/>
    </source>
</evidence>
<evidence type="ECO:0000313" key="5">
    <source>
        <dbReference type="Proteomes" id="UP000001037"/>
    </source>
</evidence>
<dbReference type="InParanoid" id="G0EDA9"/>
<keyword evidence="1 2" id="KW-0690">Ribosome biogenesis</keyword>
<evidence type="ECO:0000256" key="1">
    <source>
        <dbReference type="ARBA" id="ARBA00022517"/>
    </source>
</evidence>
<gene>
    <name evidence="4" type="ordered locus">Pyrfu_1934</name>
</gene>
<dbReference type="KEGG" id="pfm:Pyrfu_1934"/>
<dbReference type="STRING" id="694429.Pyrfu_1934"/>
<dbReference type="OrthoDB" id="117530at2157"/>
<keyword evidence="5" id="KW-1185">Reference proteome</keyword>
<dbReference type="Proteomes" id="UP000001037">
    <property type="component" value="Chromosome"/>
</dbReference>